<dbReference type="RefSeq" id="WP_380914312.1">
    <property type="nucleotide sequence ID" value="NZ_JBHTLS010000134.1"/>
</dbReference>
<accession>A0ABW3P5Q1</accession>
<protein>
    <recommendedName>
        <fullName evidence="7">D,D-heptose 1,7-bisphosphate phosphatase</fullName>
    </recommendedName>
</protein>
<keyword evidence="3" id="KW-0963">Cytoplasm</keyword>
<keyword evidence="5 9" id="KW-0378">Hydrolase</keyword>
<dbReference type="Proteomes" id="UP001597203">
    <property type="component" value="Unassembled WGS sequence"/>
</dbReference>
<dbReference type="GO" id="GO:0016787">
    <property type="term" value="F:hydrolase activity"/>
    <property type="evidence" value="ECO:0007669"/>
    <property type="project" value="UniProtKB-KW"/>
</dbReference>
<keyword evidence="10" id="KW-1185">Reference proteome</keyword>
<evidence type="ECO:0000313" key="10">
    <source>
        <dbReference type="Proteomes" id="UP001597203"/>
    </source>
</evidence>
<feature type="domain" description="Nucleotidyl transferase" evidence="8">
    <location>
        <begin position="2"/>
        <end position="231"/>
    </location>
</feature>
<dbReference type="EMBL" id="JBHTLS010000134">
    <property type="protein sequence ID" value="MFD1107082.1"/>
    <property type="molecule type" value="Genomic_DNA"/>
</dbReference>
<dbReference type="InterPro" id="IPR029044">
    <property type="entry name" value="Nucleotide-diphossugar_trans"/>
</dbReference>
<evidence type="ECO:0000256" key="7">
    <source>
        <dbReference type="ARBA" id="ARBA00031828"/>
    </source>
</evidence>
<sequence>MKVVILAGGKGTRLGLTDRPKPMVPVAGCPLLQRQVEAARDHGFTDFLFLTGHMAHVIEDHFGDGSAMGVTITHFREPEPLGTAGAVRAARHLLNEPFVVLYGDTLIDVDLAHMADLHRRSGAAGTIFAHPNDHPYDSDVLDVDEDGRVLRLMAKPHPEGILLPNLVSAALYVLSPEAIDHVPANRASDWAHDVFPAILSAGQRLQAYRSLEYVKDMGTPERLARGEADLASGRVARLSLRYPKPAIFLDRDGVLNVERNGIHDSASLELLPGAADAVRRINLAGIPAICVTNQPDVAKGMLTFERLRAVHAALDTQLAAGKAYLDDLLFCPHHPEMGWPGEVPALKVACACRKPEPGMLLDAAERHRLDLSASWLVGDRYADVAAAHAAGARAILVATGHDGNDSARYPDIKPDHVAPDLGAAVDYLLEVMV</sequence>
<dbReference type="Pfam" id="PF00483">
    <property type="entry name" value="NTP_transferase"/>
    <property type="match status" value="1"/>
</dbReference>
<dbReference type="SUPFAM" id="SSF53448">
    <property type="entry name" value="Nucleotide-diphospho-sugar transferases"/>
    <property type="match status" value="1"/>
</dbReference>
<comment type="subcellular location">
    <subcellularLocation>
        <location evidence="1">Cytoplasm</location>
    </subcellularLocation>
</comment>
<dbReference type="Gene3D" id="3.90.550.10">
    <property type="entry name" value="Spore Coat Polysaccharide Biosynthesis Protein SpsA, Chain A"/>
    <property type="match status" value="1"/>
</dbReference>
<dbReference type="NCBIfam" id="TIGR01662">
    <property type="entry name" value="HAD-SF-IIIA"/>
    <property type="match status" value="1"/>
</dbReference>
<evidence type="ECO:0000313" key="9">
    <source>
        <dbReference type="EMBL" id="MFD1107082.1"/>
    </source>
</evidence>
<dbReference type="InterPro" id="IPR004446">
    <property type="entry name" value="Heptose_bisP_phosphatase"/>
</dbReference>
<evidence type="ECO:0000256" key="2">
    <source>
        <dbReference type="ARBA" id="ARBA00005628"/>
    </source>
</evidence>
<reference evidence="10" key="1">
    <citation type="journal article" date="2019" name="Int. J. Syst. Evol. Microbiol.">
        <title>The Global Catalogue of Microorganisms (GCM) 10K type strain sequencing project: providing services to taxonomists for standard genome sequencing and annotation.</title>
        <authorList>
            <consortium name="The Broad Institute Genomics Platform"/>
            <consortium name="The Broad Institute Genome Sequencing Center for Infectious Disease"/>
            <person name="Wu L."/>
            <person name="Ma J."/>
        </authorList>
    </citation>
    <scope>NUCLEOTIDE SEQUENCE [LARGE SCALE GENOMIC DNA]</scope>
    <source>
        <strain evidence="10">CCUG 54329</strain>
    </source>
</reference>
<gene>
    <name evidence="9" type="ORF">ACFQ24_19635</name>
</gene>
<evidence type="ECO:0000256" key="6">
    <source>
        <dbReference type="ARBA" id="ARBA00023277"/>
    </source>
</evidence>
<dbReference type="NCBIfam" id="TIGR01656">
    <property type="entry name" value="Histidinol-ppas"/>
    <property type="match status" value="1"/>
</dbReference>
<dbReference type="PANTHER" id="PTHR42891:SF1">
    <property type="entry name" value="D-GLYCERO-BETA-D-MANNO-HEPTOSE-1,7-BISPHOSPHATE 7-PHOSPHATASE"/>
    <property type="match status" value="1"/>
</dbReference>
<evidence type="ECO:0000256" key="4">
    <source>
        <dbReference type="ARBA" id="ARBA00022723"/>
    </source>
</evidence>
<name>A0ABW3P5Q1_9SPHN</name>
<keyword evidence="4" id="KW-0479">Metal-binding</keyword>
<evidence type="ECO:0000256" key="1">
    <source>
        <dbReference type="ARBA" id="ARBA00004496"/>
    </source>
</evidence>
<comment type="similarity">
    <text evidence="2">Belongs to the GmhB family.</text>
</comment>
<dbReference type="InterPro" id="IPR005835">
    <property type="entry name" value="NTP_transferase_dom"/>
</dbReference>
<dbReference type="SUPFAM" id="SSF56784">
    <property type="entry name" value="HAD-like"/>
    <property type="match status" value="1"/>
</dbReference>
<dbReference type="CDD" id="cd04181">
    <property type="entry name" value="NTP_transferase"/>
    <property type="match status" value="1"/>
</dbReference>
<dbReference type="Pfam" id="PF13242">
    <property type="entry name" value="Hydrolase_like"/>
    <property type="match status" value="1"/>
</dbReference>
<organism evidence="9 10">
    <name type="scientific">Sphingobium olei</name>
    <dbReference type="NCBI Taxonomy" id="420955"/>
    <lineage>
        <taxon>Bacteria</taxon>
        <taxon>Pseudomonadati</taxon>
        <taxon>Pseudomonadota</taxon>
        <taxon>Alphaproteobacteria</taxon>
        <taxon>Sphingomonadales</taxon>
        <taxon>Sphingomonadaceae</taxon>
        <taxon>Sphingobium</taxon>
    </lineage>
</organism>
<comment type="caution">
    <text evidence="9">The sequence shown here is derived from an EMBL/GenBank/DDBJ whole genome shotgun (WGS) entry which is preliminary data.</text>
</comment>
<dbReference type="InterPro" id="IPR006549">
    <property type="entry name" value="HAD-SF_hydro_IIIA"/>
</dbReference>
<proteinExistence type="inferred from homology"/>
<evidence type="ECO:0000256" key="5">
    <source>
        <dbReference type="ARBA" id="ARBA00022801"/>
    </source>
</evidence>
<dbReference type="InterPro" id="IPR023214">
    <property type="entry name" value="HAD_sf"/>
</dbReference>
<evidence type="ECO:0000259" key="8">
    <source>
        <dbReference type="Pfam" id="PF00483"/>
    </source>
</evidence>
<dbReference type="InterPro" id="IPR036412">
    <property type="entry name" value="HAD-like_sf"/>
</dbReference>
<evidence type="ECO:0000256" key="3">
    <source>
        <dbReference type="ARBA" id="ARBA00022490"/>
    </source>
</evidence>
<dbReference type="InterPro" id="IPR006543">
    <property type="entry name" value="Histidinol-phos"/>
</dbReference>
<dbReference type="PANTHER" id="PTHR42891">
    <property type="entry name" value="D-GLYCERO-BETA-D-MANNO-HEPTOSE-1,7-BISPHOSPHATE 7-PHOSPHATASE"/>
    <property type="match status" value="1"/>
</dbReference>
<keyword evidence="6" id="KW-0119">Carbohydrate metabolism</keyword>
<dbReference type="Gene3D" id="3.40.50.1000">
    <property type="entry name" value="HAD superfamily/HAD-like"/>
    <property type="match status" value="1"/>
</dbReference>